<feature type="signal peptide" evidence="5">
    <location>
        <begin position="1"/>
        <end position="31"/>
    </location>
</feature>
<evidence type="ECO:0000313" key="7">
    <source>
        <dbReference type="EMBL" id="SHI60708.1"/>
    </source>
</evidence>
<keyword evidence="2" id="KW-0378">Hydrolase</keyword>
<organism evidence="7 8">
    <name type="scientific">Anaerovibrio lipolyticus DSM 3074</name>
    <dbReference type="NCBI Taxonomy" id="1120997"/>
    <lineage>
        <taxon>Bacteria</taxon>
        <taxon>Bacillati</taxon>
        <taxon>Bacillota</taxon>
        <taxon>Negativicutes</taxon>
        <taxon>Selenomonadales</taxon>
        <taxon>Selenomonadaceae</taxon>
        <taxon>Anaerovibrio</taxon>
    </lineage>
</organism>
<dbReference type="InterPro" id="IPR001279">
    <property type="entry name" value="Metallo-B-lactamas"/>
</dbReference>
<dbReference type="Pfam" id="PF14863">
    <property type="entry name" value="Alkyl_sulf_dimr"/>
    <property type="match status" value="1"/>
</dbReference>
<evidence type="ECO:0000256" key="1">
    <source>
        <dbReference type="ARBA" id="ARBA00022723"/>
    </source>
</evidence>
<reference evidence="7 8" key="1">
    <citation type="submission" date="2016-11" db="EMBL/GenBank/DDBJ databases">
        <authorList>
            <person name="Jaros S."/>
            <person name="Januszkiewicz K."/>
            <person name="Wedrychowicz H."/>
        </authorList>
    </citation>
    <scope>NUCLEOTIDE SEQUENCE [LARGE SCALE GENOMIC DNA]</scope>
    <source>
        <strain evidence="7 8">DSM 3074</strain>
    </source>
</reference>
<dbReference type="AlphaFoldDB" id="A0A1M6CJ32"/>
<dbReference type="InterPro" id="IPR029229">
    <property type="entry name" value="Alkyl_sulf_C"/>
</dbReference>
<evidence type="ECO:0000259" key="6">
    <source>
        <dbReference type="SMART" id="SM00849"/>
    </source>
</evidence>
<dbReference type="Gene3D" id="3.30.1050.10">
    <property type="entry name" value="SCP2 sterol-binding domain"/>
    <property type="match status" value="1"/>
</dbReference>
<dbReference type="InterPro" id="IPR029228">
    <property type="entry name" value="Alkyl_sulf_dimr"/>
</dbReference>
<dbReference type="InterPro" id="IPR044097">
    <property type="entry name" value="Bds1/SdsA1_MBL-fold"/>
</dbReference>
<dbReference type="RefSeq" id="WP_080325604.1">
    <property type="nucleotide sequence ID" value="NZ_FQYW01000008.1"/>
</dbReference>
<accession>A0A1M6CJ32</accession>
<dbReference type="GO" id="GO:0018741">
    <property type="term" value="F:linear primary-alkylsulfatase activity"/>
    <property type="evidence" value="ECO:0007669"/>
    <property type="project" value="InterPro"/>
</dbReference>
<proteinExistence type="inferred from homology"/>
<dbReference type="FunFam" id="3.60.15.30:FF:000001">
    <property type="entry name" value="Alkyl/aryl-sulfatase BDS1"/>
    <property type="match status" value="1"/>
</dbReference>
<evidence type="ECO:0000256" key="4">
    <source>
        <dbReference type="ARBA" id="ARBA00033751"/>
    </source>
</evidence>
<keyword evidence="1" id="KW-0479">Metal-binding</keyword>
<dbReference type="PANTHER" id="PTHR43223">
    <property type="entry name" value="ALKYL/ARYL-SULFATASE"/>
    <property type="match status" value="1"/>
</dbReference>
<keyword evidence="5" id="KW-0732">Signal</keyword>
<dbReference type="SUPFAM" id="SSF55718">
    <property type="entry name" value="SCP-like"/>
    <property type="match status" value="1"/>
</dbReference>
<evidence type="ECO:0000256" key="5">
    <source>
        <dbReference type="SAM" id="SignalP"/>
    </source>
</evidence>
<dbReference type="Gene3D" id="3.60.15.30">
    <property type="entry name" value="Metallo-beta-lactamase domain"/>
    <property type="match status" value="1"/>
</dbReference>
<evidence type="ECO:0000256" key="3">
    <source>
        <dbReference type="ARBA" id="ARBA00022833"/>
    </source>
</evidence>
<dbReference type="Pfam" id="PF14864">
    <property type="entry name" value="Alkyl_sulf_C"/>
    <property type="match status" value="1"/>
</dbReference>
<feature type="domain" description="Metallo-beta-lactamase" evidence="6">
    <location>
        <begin position="133"/>
        <end position="359"/>
    </location>
</feature>
<evidence type="ECO:0000313" key="8">
    <source>
        <dbReference type="Proteomes" id="UP000191240"/>
    </source>
</evidence>
<sequence>MKKRAKYGRALALAVALAVSGTFMTSVIGEAAEGPKEASSYTIQANNEVYNKLDFNDEQEREFASRGLIAAPEKLEIKNAQGKVVWSQAAYAFLDKRAPDTANPSLWRNAQLNHYYGLFKVTDDIYQVRGYDMSNITFVKGNTGWIIFDPLMSVECSKAAKQLVDEQLGVFPVKAIIYSHSHIDHYGGVRGILDMENPEQFIKDNGISIIAPEGFEENVVSENVYAGPAMARRAAYQYGVLLEPGEKGRLSIGIGMGQSTGHTSYISPTDIITTTGEKRIIDGVTMEFQMTPGTEAPSEMNTWFPDKKALWVAENCTGTLHNLYTLRGAQVRDGNKWAYYIMEAQSRYGKDAEVTFQAHNWPHWGNKVIKEYMTNTALAYKYINDQTLFYMNQGLTQNEVAYKIKLPDALQKVWYTRQYYGTVAHNSKAVYEKFMGWYDANPVNLNKLPPVDTAKKTVEYMGGSKAILERAKKDYEAGKYQWVAEVTNQIVFAEPKNQEARNLCADAMDQLAYQAESGTWRNAYLCAAKELRNGSVPFINSGGGEDVRKKMGSELMLDYIGISLNSDEAQDLNFTANLNLTDTGEKYLLTVKSGILVYQKGVESPEADATWTMPKEGLFTILSKNKEMQQKFHQDGNKELLGKLTDKVVIFTPFFPIIEP</sequence>
<dbReference type="GO" id="GO:0046983">
    <property type="term" value="F:protein dimerization activity"/>
    <property type="evidence" value="ECO:0007669"/>
    <property type="project" value="InterPro"/>
</dbReference>
<dbReference type="Proteomes" id="UP000191240">
    <property type="component" value="Unassembled WGS sequence"/>
</dbReference>
<dbReference type="Pfam" id="PF00753">
    <property type="entry name" value="Lactamase_B"/>
    <property type="match status" value="1"/>
</dbReference>
<name>A0A1M6CJ32_9FIRM</name>
<dbReference type="InterPro" id="IPR036866">
    <property type="entry name" value="RibonucZ/Hydroxyglut_hydro"/>
</dbReference>
<gene>
    <name evidence="7" type="ORF">SAMN02745671_01124</name>
</gene>
<dbReference type="SMART" id="SM00849">
    <property type="entry name" value="Lactamase_B"/>
    <property type="match status" value="1"/>
</dbReference>
<dbReference type="GO" id="GO:0018909">
    <property type="term" value="P:dodecyl sulfate metabolic process"/>
    <property type="evidence" value="ECO:0007669"/>
    <property type="project" value="InterPro"/>
</dbReference>
<dbReference type="EMBL" id="FQYW01000008">
    <property type="protein sequence ID" value="SHI60708.1"/>
    <property type="molecule type" value="Genomic_DNA"/>
</dbReference>
<dbReference type="OrthoDB" id="9815874at2"/>
<feature type="chain" id="PRO_5011957550" evidence="5">
    <location>
        <begin position="32"/>
        <end position="660"/>
    </location>
</feature>
<dbReference type="GO" id="GO:0046872">
    <property type="term" value="F:metal ion binding"/>
    <property type="evidence" value="ECO:0007669"/>
    <property type="project" value="UniProtKB-KW"/>
</dbReference>
<dbReference type="CDD" id="cd07710">
    <property type="entry name" value="arylsulfatase_Sdsa1-like_MBL-fold"/>
    <property type="match status" value="1"/>
</dbReference>
<dbReference type="Gene3D" id="1.25.40.880">
    <property type="entry name" value="Alkyl sulfatase, dimerisation domain"/>
    <property type="match status" value="1"/>
</dbReference>
<dbReference type="SUPFAM" id="SSF56281">
    <property type="entry name" value="Metallo-hydrolase/oxidoreductase"/>
    <property type="match status" value="1"/>
</dbReference>
<dbReference type="GO" id="GO:0030288">
    <property type="term" value="C:outer membrane-bounded periplasmic space"/>
    <property type="evidence" value="ECO:0007669"/>
    <property type="project" value="TreeGrafter"/>
</dbReference>
<dbReference type="PANTHER" id="PTHR43223:SF1">
    <property type="entry name" value="ALKYL_ARYL-SULFATASE BDS1"/>
    <property type="match status" value="1"/>
</dbReference>
<protein>
    <submittedName>
        <fullName evidence="7">Alkyl sulfatase BDS1, metallo-beta-lactamase superfamily</fullName>
    </submittedName>
</protein>
<dbReference type="InterPro" id="IPR038536">
    <property type="entry name" value="Alkyl/aryl-sulf_dimr_sf"/>
</dbReference>
<keyword evidence="3" id="KW-0862">Zinc</keyword>
<evidence type="ECO:0000256" key="2">
    <source>
        <dbReference type="ARBA" id="ARBA00022801"/>
    </source>
</evidence>
<dbReference type="InterPro" id="IPR036527">
    <property type="entry name" value="SCP2_sterol-bd_dom_sf"/>
</dbReference>
<dbReference type="InterPro" id="IPR052195">
    <property type="entry name" value="Bact_Alkyl/Aryl-Sulfatase"/>
</dbReference>
<comment type="similarity">
    <text evidence="4">Belongs to the metallo-beta-lactamase superfamily. Type III sulfatase family.</text>
</comment>